<evidence type="ECO:0000313" key="4">
    <source>
        <dbReference type="Proteomes" id="UP000241229"/>
    </source>
</evidence>
<feature type="region of interest" description="Disordered" evidence="1">
    <location>
        <begin position="617"/>
        <end position="756"/>
    </location>
</feature>
<evidence type="ECO:0000259" key="2">
    <source>
        <dbReference type="Pfam" id="PF01471"/>
    </source>
</evidence>
<dbReference type="SUPFAM" id="SSF81901">
    <property type="entry name" value="HCP-like"/>
    <property type="match status" value="1"/>
</dbReference>
<feature type="domain" description="Peptidoglycan binding-like" evidence="2">
    <location>
        <begin position="1194"/>
        <end position="1247"/>
    </location>
</feature>
<dbReference type="PANTHER" id="PTHR11102:SF160">
    <property type="entry name" value="ERAD-ASSOCIATED E3 UBIQUITIN-PROTEIN LIGASE COMPONENT HRD3"/>
    <property type="match status" value="1"/>
</dbReference>
<dbReference type="EMBL" id="PXYK01000029">
    <property type="protein sequence ID" value="PSJ54885.1"/>
    <property type="molecule type" value="Genomic_DNA"/>
</dbReference>
<dbReference type="Gene3D" id="1.25.40.10">
    <property type="entry name" value="Tetratricopeptide repeat domain"/>
    <property type="match status" value="1"/>
</dbReference>
<dbReference type="InterPro" id="IPR006597">
    <property type="entry name" value="Sel1-like"/>
</dbReference>
<feature type="compositionally biased region" description="Basic and acidic residues" evidence="1">
    <location>
        <begin position="46"/>
        <end position="56"/>
    </location>
</feature>
<dbReference type="InterPro" id="IPR002477">
    <property type="entry name" value="Peptidoglycan-bd-like"/>
</dbReference>
<feature type="compositionally biased region" description="Low complexity" evidence="1">
    <location>
        <begin position="661"/>
        <end position="680"/>
    </location>
</feature>
<gene>
    <name evidence="3" type="ORF">C7I84_24095</name>
</gene>
<dbReference type="RefSeq" id="WP_106774762.1">
    <property type="nucleotide sequence ID" value="NZ_PXYK01000029.1"/>
</dbReference>
<comment type="caution">
    <text evidence="3">The sequence shown here is derived from an EMBL/GenBank/DDBJ whole genome shotgun (WGS) entry which is preliminary data.</text>
</comment>
<protein>
    <submittedName>
        <fullName evidence="3">Peptidoglycan-binding protein</fullName>
    </submittedName>
</protein>
<feature type="compositionally biased region" description="Basic and acidic residues" evidence="1">
    <location>
        <begin position="643"/>
        <end position="657"/>
    </location>
</feature>
<sequence length="1251" mass="135354">MNSKRTYLDTLNTGRQRRASTTLEQITQSLQNLENRLDRSREVLHDYSRDRGDSARPPRPAAFDVPRTQDRQVRRPDLEPSYRSLPRDFDRIRDQEEGIASAGRIAGELKSLREDLRQQVASNMQTEFEALRGELGRMLASSGDAAALGAGLASEIDRISHAISNLSERTDDRAVGALRTDIEQVRAALDTLAREETVRSSHRRWDEFDRRWTAFENRVDERHSAPDPEIAALSERLQSIGEAVNGLPESLSLRSLEDKLRTLAGALDHFVNHNEHQAPEMFRLIEERLDEISRAIVASTAAVQSPVIDPEPFQRIEARISALARQIDELVEDRPSAEVVDRLNTLSQRVDELAAQGAFPERAMEHLSRQVLTIAEKLDRTPADAERQAMLASIDQRFDVLSAMIERRQGDAIEHGNLMFRDLERRLDDVAERIDLRTAETLDTSRVMDVIDARFAELTHQLAGSSTEAGGEMIRGLEKRLENISARIDANASKFAGIDPDLIRSLENQVAALSGHLSRPSASLPELEDIGPRITELERHIAGNRESILQVARQAAEAAMRSFDGSQPHLAAVDGLTQDLKALEMLTRRSDERNTKTFEAIHDTLIKIVDRLGTLETGEPAAAAPRPANGRVMELDNPPPLHAGHDDGLPARSEEPLQPKAAMTATRSPAEAAAEAAIAAVGSDRADERPAAPRSKSLLSGLTRALGRKDAAAEPRTESSADAKSPVELAVEAALDEPLDPKVANRPLEPGSGTPDLNAIMRRVREERGQNGRVGDNNAAKADFIAAARRAAQAAAAEAEIAKRGEGVPKAARGRKIANVFRKHRKPILMAATAIMVVLAGLQLGKAYFGRSGDHAAIPLVAEKLPETAALDVPFDPPADVPSADAADDMDDVAAARPETTGADRPVAEAAPGDAVNVTDEAPRQATPVAETPAATLPADTAAPATVAAVPTPSTDEADAPAATTIISLDVPDDAGPQALREAAEAGDAKALFELGSRYADGRGIKADMQQAASWYEKSAELGFAPAQYRIGNLYEKAMGVERDVEKAKTWYQLAAEQGNASAMHNLAVLYAMGADGTTDNESAARWFRSAADLGVKDSQFNLGILAAKGVGVPQSLEESYKWFALAAKAGDRDAGAKRDEIANSLRPEQLTKARADVEAWKAKPLDPETNSVEIPESWQEAPTTTAGIDMKKAIGNIQLILNKNGYDAGGADGVMGERTKNAIMAFQKDNGMAATGEVDEKLVRALLEKK</sequence>
<organism evidence="3 4">
    <name type="scientific">Kumtagia ephedrae</name>
    <dbReference type="NCBI Taxonomy" id="2116701"/>
    <lineage>
        <taxon>Bacteria</taxon>
        <taxon>Pseudomonadati</taxon>
        <taxon>Pseudomonadota</taxon>
        <taxon>Alphaproteobacteria</taxon>
        <taxon>Hyphomicrobiales</taxon>
        <taxon>Phyllobacteriaceae</taxon>
        <taxon>Kumtagia</taxon>
    </lineage>
</organism>
<reference evidence="3 4" key="1">
    <citation type="submission" date="2018-03" db="EMBL/GenBank/DDBJ databases">
        <title>The draft genome of Mesorhizobium sp. 6GN-30.</title>
        <authorList>
            <person name="Liu L."/>
            <person name="Li L."/>
            <person name="Wang T."/>
            <person name="Zhang X."/>
            <person name="Liang L."/>
        </authorList>
    </citation>
    <scope>NUCLEOTIDE SEQUENCE [LARGE SCALE GENOMIC DNA]</scope>
    <source>
        <strain evidence="3 4">6GN30</strain>
    </source>
</reference>
<dbReference type="Pfam" id="PF01471">
    <property type="entry name" value="PG_binding_1"/>
    <property type="match status" value="1"/>
</dbReference>
<dbReference type="Pfam" id="PF08238">
    <property type="entry name" value="Sel1"/>
    <property type="match status" value="4"/>
</dbReference>
<dbReference type="AlphaFoldDB" id="A0A2P7RXD5"/>
<feature type="region of interest" description="Disordered" evidence="1">
    <location>
        <begin position="898"/>
        <end position="942"/>
    </location>
</feature>
<proteinExistence type="predicted"/>
<feature type="compositionally biased region" description="Low complexity" evidence="1">
    <location>
        <begin position="930"/>
        <end position="942"/>
    </location>
</feature>
<keyword evidence="4" id="KW-1185">Reference proteome</keyword>
<dbReference type="Proteomes" id="UP000241229">
    <property type="component" value="Unassembled WGS sequence"/>
</dbReference>
<evidence type="ECO:0000313" key="3">
    <source>
        <dbReference type="EMBL" id="PSJ54885.1"/>
    </source>
</evidence>
<dbReference type="SMART" id="SM00671">
    <property type="entry name" value="SEL1"/>
    <property type="match status" value="4"/>
</dbReference>
<dbReference type="OrthoDB" id="5295703at2"/>
<dbReference type="InterPro" id="IPR011990">
    <property type="entry name" value="TPR-like_helical_dom_sf"/>
</dbReference>
<dbReference type="Gene3D" id="1.10.101.10">
    <property type="entry name" value="PGBD-like superfamily/PGBD"/>
    <property type="match status" value="1"/>
</dbReference>
<dbReference type="InterPro" id="IPR036365">
    <property type="entry name" value="PGBD-like_sf"/>
</dbReference>
<dbReference type="PANTHER" id="PTHR11102">
    <property type="entry name" value="SEL-1-LIKE PROTEIN"/>
    <property type="match status" value="1"/>
</dbReference>
<name>A0A2P7RXD5_9HYPH</name>
<evidence type="ECO:0000256" key="1">
    <source>
        <dbReference type="SAM" id="MobiDB-lite"/>
    </source>
</evidence>
<feature type="region of interest" description="Disordered" evidence="1">
    <location>
        <begin position="46"/>
        <end position="74"/>
    </location>
</feature>
<dbReference type="SUPFAM" id="SSF47090">
    <property type="entry name" value="PGBD-like"/>
    <property type="match status" value="1"/>
</dbReference>
<dbReference type="InterPro" id="IPR036366">
    <property type="entry name" value="PGBDSf"/>
</dbReference>
<feature type="compositionally biased region" description="Basic and acidic residues" evidence="1">
    <location>
        <begin position="707"/>
        <end position="721"/>
    </location>
</feature>
<dbReference type="InterPro" id="IPR050767">
    <property type="entry name" value="Sel1_AlgK"/>
</dbReference>
<accession>A0A2P7RXD5</accession>